<reference evidence="6" key="1">
    <citation type="submission" date="2020-11" db="EMBL/GenBank/DDBJ databases">
        <authorList>
            <person name="Whitehead M."/>
        </authorList>
    </citation>
    <scope>NUCLEOTIDE SEQUENCE</scope>
    <source>
        <strain evidence="6">EGII</strain>
    </source>
</reference>
<dbReference type="Gene3D" id="2.30.30.380">
    <property type="entry name" value="Zn-finger domain of Sec23/24"/>
    <property type="match status" value="1"/>
</dbReference>
<dbReference type="SUPFAM" id="SSF90209">
    <property type="entry name" value="Ran binding protein zinc finger-like"/>
    <property type="match status" value="1"/>
</dbReference>
<dbReference type="InterPro" id="IPR036443">
    <property type="entry name" value="Znf_RanBP2_sf"/>
</dbReference>
<evidence type="ECO:0000256" key="4">
    <source>
        <dbReference type="SAM" id="MobiDB-lite"/>
    </source>
</evidence>
<evidence type="ECO:0000259" key="5">
    <source>
        <dbReference type="PROSITE" id="PS01358"/>
    </source>
</evidence>
<dbReference type="Pfam" id="PF21388">
    <property type="entry name" value="SPATA2_PUB-like"/>
    <property type="match status" value="1"/>
</dbReference>
<accession>A0A811UID7</accession>
<dbReference type="EMBL" id="CAJHJT010000012">
    <property type="protein sequence ID" value="CAD6998594.1"/>
    <property type="molecule type" value="Genomic_DNA"/>
</dbReference>
<keyword evidence="3" id="KW-0862">Zinc</keyword>
<dbReference type="AlphaFoldDB" id="A0A811UID7"/>
<keyword evidence="2" id="KW-0863">Zinc-finger</keyword>
<protein>
    <submittedName>
        <fullName evidence="6">(Mediterranean fruit fly) hypothetical protein</fullName>
    </submittedName>
</protein>
<dbReference type="InterPro" id="IPR048839">
    <property type="entry name" value="SPATA2_PUB-like"/>
</dbReference>
<gene>
    <name evidence="6" type="ORF">CCAP1982_LOCUS7172</name>
</gene>
<dbReference type="PANTHER" id="PTHR15326:SF2">
    <property type="entry name" value="PROTEIN TAMOZHENNIC"/>
    <property type="match status" value="1"/>
</dbReference>
<feature type="compositionally biased region" description="Polar residues" evidence="4">
    <location>
        <begin position="800"/>
        <end position="822"/>
    </location>
</feature>
<evidence type="ECO:0000256" key="2">
    <source>
        <dbReference type="ARBA" id="ARBA00022771"/>
    </source>
</evidence>
<evidence type="ECO:0000256" key="1">
    <source>
        <dbReference type="ARBA" id="ARBA00022723"/>
    </source>
</evidence>
<dbReference type="PROSITE" id="PS01358">
    <property type="entry name" value="ZF_RANBP2_1"/>
    <property type="match status" value="1"/>
</dbReference>
<keyword evidence="1" id="KW-0479">Metal-binding</keyword>
<dbReference type="Gene3D" id="1.20.58.2190">
    <property type="match status" value="1"/>
</dbReference>
<dbReference type="InterPro" id="IPR001876">
    <property type="entry name" value="Znf_RanBP2"/>
</dbReference>
<name>A0A811UID7_CERCA</name>
<evidence type="ECO:0000313" key="6">
    <source>
        <dbReference type="EMBL" id="CAD6998594.1"/>
    </source>
</evidence>
<feature type="region of interest" description="Disordered" evidence="4">
    <location>
        <begin position="710"/>
        <end position="833"/>
    </location>
</feature>
<evidence type="ECO:0000313" key="7">
    <source>
        <dbReference type="Proteomes" id="UP000606786"/>
    </source>
</evidence>
<dbReference type="PANTHER" id="PTHR15326">
    <property type="entry name" value="SPERMATOGENESIS-ASSOCIATED PROTEIN 2/TAMOZHENNIC"/>
    <property type="match status" value="1"/>
</dbReference>
<dbReference type="InterPro" id="IPR036339">
    <property type="entry name" value="PUB-like_dom_sf"/>
</dbReference>
<feature type="compositionally biased region" description="Basic and acidic residues" evidence="4">
    <location>
        <begin position="729"/>
        <end position="742"/>
    </location>
</feature>
<organism evidence="6 7">
    <name type="scientific">Ceratitis capitata</name>
    <name type="common">Mediterranean fruit fly</name>
    <name type="synonym">Tephritis capitata</name>
    <dbReference type="NCBI Taxonomy" id="7213"/>
    <lineage>
        <taxon>Eukaryota</taxon>
        <taxon>Metazoa</taxon>
        <taxon>Ecdysozoa</taxon>
        <taxon>Arthropoda</taxon>
        <taxon>Hexapoda</taxon>
        <taxon>Insecta</taxon>
        <taxon>Pterygota</taxon>
        <taxon>Neoptera</taxon>
        <taxon>Endopterygota</taxon>
        <taxon>Diptera</taxon>
        <taxon>Brachycera</taxon>
        <taxon>Muscomorpha</taxon>
        <taxon>Tephritoidea</taxon>
        <taxon>Tephritidae</taxon>
        <taxon>Ceratitis</taxon>
        <taxon>Ceratitis</taxon>
    </lineage>
</organism>
<evidence type="ECO:0000256" key="3">
    <source>
        <dbReference type="ARBA" id="ARBA00022833"/>
    </source>
</evidence>
<feature type="compositionally biased region" description="Polar residues" evidence="4">
    <location>
        <begin position="634"/>
        <end position="644"/>
    </location>
</feature>
<feature type="compositionally biased region" description="Basic and acidic residues" evidence="4">
    <location>
        <begin position="767"/>
        <end position="788"/>
    </location>
</feature>
<proteinExistence type="predicted"/>
<dbReference type="GO" id="GO:0005737">
    <property type="term" value="C:cytoplasm"/>
    <property type="evidence" value="ECO:0007669"/>
    <property type="project" value="TreeGrafter"/>
</dbReference>
<dbReference type="OrthoDB" id="9837000at2759"/>
<sequence length="891" mass="100302">MSDFMPRDMLPDLWEEILKRHWIYLETDGSIEKIEEGKRLENCFKEFLCVVPHDRKFFLPETGHVLRKSVREMDEFSAYKAIIGFRSISQYANNLFTKPWRKEFRVLKMYSGFYQHEIKSNLCDAERLFEAMGYRQVSEEILVLDGPICPDQVTNVSRDAMAAYVECQIMEHIYAGLIAMGLTCSWQDVFHYREKFIGGISQTIKSLAYAIQEKQSRKEKLINTDNCYASIQHSPLTLTTSDCPNCLLYNRMPAQTQYPIHSDNHGTCAIHTPSSSAVTNHLYNGNSKMPSYPVSGYQQSQQTGVAMPLGSMQHSRSLDHYSEPAPQLPHRHSFDHQQKGCTAHHYKPPHQLPVQHVYESPYDCLDGTSMGGSSVSYAAVVASGTGGSNNGMNSAYSHPYNVSGNRYPLPYNISNQLNSHYATPNVTCNGVKGDPYNNVDNNGYASVSKSQNYNCHQPSPVVAGSKDFQAYRQRSFPPDQQLIEFDDRAPLKSHDFYAQLHGISHCNSFDYVRERERDRVFDQQLRSSRAANMTTCAQPKDIMMGHQYLQQNSQQPSSDDMYGNYVYACPLLKADRLKANSSANVAAKQERNSNIIDVLDNNDKHLQLHNMELKENTIAFSGTAASGSRRKISSHANEASETSFESNFDDYVTVGHSEHPMQRSPTQASKNQDGVGSFESWNYVFKNLERAGYSKDLGERGDLLVQGLDLDSKNLSNGGGGSCSGVKANTERRRSNHVDATKSGRQTNNDLGKTRLPDKTSTATTWREGEKRDEKRLGNGASNKEKSILKQQPVKKTKSALKQTSNSFTSSGYDNNNGNNEIQSEKNTRPRSRKLNAAIVSNTHPSRSDQNEWSCRFCTFLNPNSKRICEMCCRSKDLNLDATVSHTPTCV</sequence>
<dbReference type="SUPFAM" id="SSF143503">
    <property type="entry name" value="PUG domain-like"/>
    <property type="match status" value="1"/>
</dbReference>
<dbReference type="Proteomes" id="UP000606786">
    <property type="component" value="Unassembled WGS sequence"/>
</dbReference>
<feature type="domain" description="RanBP2-type" evidence="5">
    <location>
        <begin position="853"/>
        <end position="872"/>
    </location>
</feature>
<feature type="region of interest" description="Disordered" evidence="4">
    <location>
        <begin position="624"/>
        <end position="644"/>
    </location>
</feature>
<keyword evidence="7" id="KW-1185">Reference proteome</keyword>
<comment type="caution">
    <text evidence="6">The sequence shown here is derived from an EMBL/GenBank/DDBJ whole genome shotgun (WGS) entry which is preliminary data.</text>
</comment>
<dbReference type="GO" id="GO:0008270">
    <property type="term" value="F:zinc ion binding"/>
    <property type="evidence" value="ECO:0007669"/>
    <property type="project" value="UniProtKB-KW"/>
</dbReference>